<organism evidence="1 2">
    <name type="scientific">Candidatus Syntrophosphaera thermopropionivorans</name>
    <dbReference type="NCBI Taxonomy" id="2593015"/>
    <lineage>
        <taxon>Bacteria</taxon>
        <taxon>Pseudomonadati</taxon>
        <taxon>Candidatus Cloacimonadota</taxon>
        <taxon>Candidatus Cloacimonadia</taxon>
        <taxon>Candidatus Cloacimonadales</taxon>
        <taxon>Candidatus Cloacimonadaceae</taxon>
        <taxon>Candidatus Syntrophosphaera</taxon>
    </lineage>
</organism>
<dbReference type="Proteomes" id="UP000294588">
    <property type="component" value="Unassembled WGS sequence"/>
</dbReference>
<gene>
    <name evidence="1" type="primary">ruvA</name>
    <name evidence="1" type="ORF">E0946_03745</name>
</gene>
<comment type="caution">
    <text evidence="1">The sequence shown here is derived from an EMBL/GenBank/DDBJ whole genome shotgun (WGS) entry which is preliminary data.</text>
</comment>
<reference evidence="1" key="1">
    <citation type="submission" date="2019-03" db="EMBL/GenBank/DDBJ databases">
        <title>Candidatus Syntrophosphaera thermopropionivorans: a novel player in syntrophic propionate oxidation during anaerobic digestion.</title>
        <authorList>
            <person name="Dyksma S."/>
        </authorList>
    </citation>
    <scope>NUCLEOTIDE SEQUENCE</scope>
    <source>
        <strain evidence="1">W5</strain>
    </source>
</reference>
<evidence type="ECO:0000313" key="1">
    <source>
        <dbReference type="EMBL" id="TDF73137.1"/>
    </source>
</evidence>
<evidence type="ECO:0000313" key="2">
    <source>
        <dbReference type="Proteomes" id="UP000294588"/>
    </source>
</evidence>
<keyword evidence="2" id="KW-1185">Reference proteome</keyword>
<proteinExistence type="predicted"/>
<dbReference type="EMBL" id="SMOG01000008">
    <property type="protein sequence ID" value="TDF73137.1"/>
    <property type="molecule type" value="Genomic_DNA"/>
</dbReference>
<dbReference type="EC" id="3.6.4.12" evidence="1"/>
<sequence>MLNYIHGILIHKNPMKAVVETASGIAFELMIPISTYEVLPETGKDCLLYTHLQISQDDIRLYGFATQAECELYKNLNRISGVGPKIALSIISTLPIPTFVRAIEKGEEALLTKIPGIGSKSAQRLIIELKGKLLHLLEYEVSEGKMLKEDIIMEVESALQALGFNPKEVRRELSLLGEEAGKMPTEQLIKEIIRRIYQRSR</sequence>
<accession>A0AC61QJ95</accession>
<keyword evidence="1" id="KW-0378">Hydrolase</keyword>
<name>A0AC61QJ95_9BACT</name>
<protein>
    <submittedName>
        <fullName evidence="1">Holliday junction branch migration protein RuvA</fullName>
        <ecNumber evidence="1">3.6.4.12</ecNumber>
    </submittedName>
</protein>